<evidence type="ECO:0000256" key="3">
    <source>
        <dbReference type="SAM" id="MobiDB-lite"/>
    </source>
</evidence>
<sequence length="267" mass="29572">MGDSAEQQQPSSSEPKPTGSDENREDLATLLDSALADFGKQRNTDNEIDELMEKFDNSAAKEAAQQFQNMLTQMLEVQQEAEKQAAQGTQNQAEVEEMRSFAEAMSKMAQCSADVANASDEKSFLEAMMKMGGDGSPMEPFMGMMMQAFMAKDVMYPPLKELANGFPTYLEAHKDTLDAETFERYKKQQDAVGRICAEYEVDIDENDQASNHERMERLGKLLLELQSHGYPPQELAGNLPPGWSLDNESGVPKLDDAAQAAENCALM</sequence>
<dbReference type="GO" id="GO:0045046">
    <property type="term" value="P:protein import into peroxisome membrane"/>
    <property type="evidence" value="ECO:0007669"/>
    <property type="project" value="TreeGrafter"/>
</dbReference>
<comment type="similarity">
    <text evidence="1">Belongs to the peroxin-19 family.</text>
</comment>
<dbReference type="PANTHER" id="PTHR12774:SF2">
    <property type="entry name" value="PEROXISOMAL BIOGENESIS FACTOR 19"/>
    <property type="match status" value="1"/>
</dbReference>
<evidence type="ECO:0000313" key="5">
    <source>
        <dbReference type="Proteomes" id="UP001175271"/>
    </source>
</evidence>
<organism evidence="4 5">
    <name type="scientific">Steinernema hermaphroditum</name>
    <dbReference type="NCBI Taxonomy" id="289476"/>
    <lineage>
        <taxon>Eukaryota</taxon>
        <taxon>Metazoa</taxon>
        <taxon>Ecdysozoa</taxon>
        <taxon>Nematoda</taxon>
        <taxon>Chromadorea</taxon>
        <taxon>Rhabditida</taxon>
        <taxon>Tylenchina</taxon>
        <taxon>Panagrolaimomorpha</taxon>
        <taxon>Strongyloidoidea</taxon>
        <taxon>Steinernematidae</taxon>
        <taxon>Steinernema</taxon>
    </lineage>
</organism>
<dbReference type="Pfam" id="PF04614">
    <property type="entry name" value="Pex19"/>
    <property type="match status" value="1"/>
</dbReference>
<dbReference type="EMBL" id="JAUCMV010000002">
    <property type="protein sequence ID" value="KAK0417292.1"/>
    <property type="molecule type" value="Genomic_DNA"/>
</dbReference>
<gene>
    <name evidence="4" type="ORF">QR680_012925</name>
</gene>
<dbReference type="Proteomes" id="UP001175271">
    <property type="component" value="Unassembled WGS sequence"/>
</dbReference>
<dbReference type="GO" id="GO:0033328">
    <property type="term" value="F:peroxisome membrane targeting sequence binding"/>
    <property type="evidence" value="ECO:0007669"/>
    <property type="project" value="TreeGrafter"/>
</dbReference>
<proteinExistence type="inferred from homology"/>
<feature type="compositionally biased region" description="Low complexity" evidence="3">
    <location>
        <begin position="1"/>
        <end position="15"/>
    </location>
</feature>
<accession>A0AA39I3S6</accession>
<name>A0AA39I3S6_9BILA</name>
<evidence type="ECO:0000313" key="4">
    <source>
        <dbReference type="EMBL" id="KAK0417292.1"/>
    </source>
</evidence>
<dbReference type="InterPro" id="IPR038322">
    <property type="entry name" value="Pex19_C_sf"/>
</dbReference>
<protein>
    <recommendedName>
        <fullName evidence="2">Peroxin-19</fullName>
    </recommendedName>
</protein>
<dbReference type="GO" id="GO:0005778">
    <property type="term" value="C:peroxisomal membrane"/>
    <property type="evidence" value="ECO:0007669"/>
    <property type="project" value="TreeGrafter"/>
</dbReference>
<evidence type="ECO:0000256" key="1">
    <source>
        <dbReference type="ARBA" id="ARBA00006326"/>
    </source>
</evidence>
<evidence type="ECO:0000256" key="2">
    <source>
        <dbReference type="ARBA" id="ARBA00029688"/>
    </source>
</evidence>
<dbReference type="Gene3D" id="1.20.120.900">
    <property type="entry name" value="Pex19, mPTS binding domain"/>
    <property type="match status" value="1"/>
</dbReference>
<dbReference type="InterPro" id="IPR006708">
    <property type="entry name" value="Pex19"/>
</dbReference>
<keyword evidence="5" id="KW-1185">Reference proteome</keyword>
<reference evidence="4" key="1">
    <citation type="submission" date="2023-06" db="EMBL/GenBank/DDBJ databases">
        <title>Genomic analysis of the entomopathogenic nematode Steinernema hermaphroditum.</title>
        <authorList>
            <person name="Schwarz E.M."/>
            <person name="Heppert J.K."/>
            <person name="Baniya A."/>
            <person name="Schwartz H.T."/>
            <person name="Tan C.-H."/>
            <person name="Antoshechkin I."/>
            <person name="Sternberg P.W."/>
            <person name="Goodrich-Blair H."/>
            <person name="Dillman A.R."/>
        </authorList>
    </citation>
    <scope>NUCLEOTIDE SEQUENCE</scope>
    <source>
        <strain evidence="4">PS9179</strain>
        <tissue evidence="4">Whole animal</tissue>
    </source>
</reference>
<dbReference type="PANTHER" id="PTHR12774">
    <property type="entry name" value="PEROXISOMAL BIOGENESIS FACTOR 19"/>
    <property type="match status" value="1"/>
</dbReference>
<comment type="caution">
    <text evidence="4">The sequence shown here is derived from an EMBL/GenBank/DDBJ whole genome shotgun (WGS) entry which is preliminary data.</text>
</comment>
<feature type="region of interest" description="Disordered" evidence="3">
    <location>
        <begin position="1"/>
        <end position="26"/>
    </location>
</feature>
<dbReference type="AlphaFoldDB" id="A0AA39I3S6"/>